<dbReference type="GO" id="GO:0043248">
    <property type="term" value="P:proteasome assembly"/>
    <property type="evidence" value="ECO:0007669"/>
    <property type="project" value="InterPro"/>
</dbReference>
<feature type="domain" description="Proteasome component Ecm29 N-terminal" evidence="1">
    <location>
        <begin position="31"/>
        <end position="100"/>
    </location>
</feature>
<accession>A0A095A0S4</accession>
<dbReference type="InterPro" id="IPR011989">
    <property type="entry name" value="ARM-like"/>
</dbReference>
<reference evidence="2" key="1">
    <citation type="journal article" date="2012" name="Nat. Genet.">
        <title>Whole-genome sequence of Schistosoma haematobium.</title>
        <authorList>
            <person name="Young N.D."/>
            <person name="Jex A.R."/>
            <person name="Li B."/>
            <person name="Liu S."/>
            <person name="Yang L."/>
            <person name="Xiong Z."/>
            <person name="Li Y."/>
            <person name="Cantacessi C."/>
            <person name="Hall R.S."/>
            <person name="Xu X."/>
            <person name="Chen F."/>
            <person name="Wu X."/>
            <person name="Zerlotini A."/>
            <person name="Oliveira G."/>
            <person name="Hofmann A."/>
            <person name="Zhang G."/>
            <person name="Fang X."/>
            <person name="Kang Y."/>
            <person name="Campbell B.E."/>
            <person name="Loukas A."/>
            <person name="Ranganathan S."/>
            <person name="Rollinson D."/>
            <person name="Rinaldi G."/>
            <person name="Brindley P.J."/>
            <person name="Yang H."/>
            <person name="Wang J."/>
            <person name="Wang J."/>
            <person name="Gasser R.B."/>
        </authorList>
    </citation>
    <scope>NUCLEOTIDE SEQUENCE [LARGE SCALE GENOMIC DNA]</scope>
</reference>
<protein>
    <recommendedName>
        <fullName evidence="1">Proteasome component Ecm29 N-terminal domain-containing protein</fullName>
    </recommendedName>
</protein>
<dbReference type="STRING" id="6185.A0A095A0S4"/>
<dbReference type="SUPFAM" id="SSF48371">
    <property type="entry name" value="ARM repeat"/>
    <property type="match status" value="1"/>
</dbReference>
<feature type="domain" description="Proteasome component Ecm29 N-terminal" evidence="1">
    <location>
        <begin position="141"/>
        <end position="231"/>
    </location>
</feature>
<proteinExistence type="predicted"/>
<dbReference type="Pfam" id="PF13001">
    <property type="entry name" value="ECM29_N"/>
    <property type="match status" value="2"/>
</dbReference>
<dbReference type="EMBL" id="KL251441">
    <property type="protein sequence ID" value="KGB40362.1"/>
    <property type="molecule type" value="Genomic_DNA"/>
</dbReference>
<dbReference type="AlphaFoldDB" id="A0A095A0S4"/>
<dbReference type="InterPro" id="IPR024372">
    <property type="entry name" value="Ecm29_N"/>
</dbReference>
<evidence type="ECO:0000313" key="2">
    <source>
        <dbReference type="EMBL" id="KGB40362.1"/>
    </source>
</evidence>
<dbReference type="Gene3D" id="1.25.10.10">
    <property type="entry name" value="Leucine-rich Repeat Variant"/>
    <property type="match status" value="1"/>
</dbReference>
<evidence type="ECO:0000259" key="1">
    <source>
        <dbReference type="Pfam" id="PF13001"/>
    </source>
</evidence>
<name>A0A095A0S4_SCHHA</name>
<gene>
    <name evidence="2" type="ORF">MS3_08828</name>
</gene>
<sequence length="244" mass="28047">MEPKTTTSRSALATKPHVMAATRDGMSKPGTIEYKVGIMTFYTRRFFPAEESIIPVLFGYGDSRHSVVSIAAKELRTLSILVDWEDESLLNRLLAWYLGRRRDFDPKHEKHLFFFDSVTALNGSASVAALRCLINFAYERTSDELTYVRARAFEILSRFLARDPNYLLKDPGQLPRLFDVLSEENPNELKLAAAHCLRRLAVALHSAQKQNCLSIRGHLVKLERLLYENIEKVFFNSRYIFENL</sequence>
<dbReference type="GO" id="GO:0060090">
    <property type="term" value="F:molecular adaptor activity"/>
    <property type="evidence" value="ECO:0007669"/>
    <property type="project" value="InterPro"/>
</dbReference>
<dbReference type="InterPro" id="IPR016024">
    <property type="entry name" value="ARM-type_fold"/>
</dbReference>
<organism evidence="2">
    <name type="scientific">Schistosoma haematobium</name>
    <name type="common">Blood fluke</name>
    <dbReference type="NCBI Taxonomy" id="6185"/>
    <lineage>
        <taxon>Eukaryota</taxon>
        <taxon>Metazoa</taxon>
        <taxon>Spiralia</taxon>
        <taxon>Lophotrochozoa</taxon>
        <taxon>Platyhelminthes</taxon>
        <taxon>Trematoda</taxon>
        <taxon>Digenea</taxon>
        <taxon>Strigeidida</taxon>
        <taxon>Schistosomatoidea</taxon>
        <taxon>Schistosomatidae</taxon>
        <taxon>Schistosoma</taxon>
    </lineage>
</organism>